<proteinExistence type="predicted"/>
<evidence type="ECO:0000313" key="3">
    <source>
        <dbReference type="Proteomes" id="UP001151760"/>
    </source>
</evidence>
<gene>
    <name evidence="2" type="ORF">Tco_0840315</name>
</gene>
<accession>A0ABQ5AX68</accession>
<keyword evidence="3" id="KW-1185">Reference proteome</keyword>
<evidence type="ECO:0000313" key="2">
    <source>
        <dbReference type="EMBL" id="GJT05853.1"/>
    </source>
</evidence>
<feature type="region of interest" description="Disordered" evidence="1">
    <location>
        <begin position="48"/>
        <end position="71"/>
    </location>
</feature>
<dbReference type="EMBL" id="BQNB010012620">
    <property type="protein sequence ID" value="GJT05853.1"/>
    <property type="molecule type" value="Genomic_DNA"/>
</dbReference>
<sequence>MKQRDHSIPSSCSSEPLLHCTKKKRYASLRLIDPLNVIAPLSRKKKVTSSTILKPKPGRFSQPSKPTSSSSLDAISHSLSLIRRFNQWILSNLINDSDTESLEVNKTMEVGDAFGFNMVGKEKDVAHALGTGLDKKSMLNVDDRFLIQSVWGHSTFDYALNKANGKSGGIVDTSKGDFNEVLNENERLGSHFCRRSASFFNEFILSAGLLDLPIRGMHFTRMNSIGLKLSKIDRILKDHQQKASSLHSKPTTPIDEIDRRAEFSPLSATDVDVRIEKVKLLAEMEHHKLKDLRPKDKMK</sequence>
<protein>
    <submittedName>
        <fullName evidence="2">Uncharacterized protein</fullName>
    </submittedName>
</protein>
<reference evidence="2" key="2">
    <citation type="submission" date="2022-01" db="EMBL/GenBank/DDBJ databases">
        <authorList>
            <person name="Yamashiro T."/>
            <person name="Shiraishi A."/>
            <person name="Satake H."/>
            <person name="Nakayama K."/>
        </authorList>
    </citation>
    <scope>NUCLEOTIDE SEQUENCE</scope>
</reference>
<organism evidence="2 3">
    <name type="scientific">Tanacetum coccineum</name>
    <dbReference type="NCBI Taxonomy" id="301880"/>
    <lineage>
        <taxon>Eukaryota</taxon>
        <taxon>Viridiplantae</taxon>
        <taxon>Streptophyta</taxon>
        <taxon>Embryophyta</taxon>
        <taxon>Tracheophyta</taxon>
        <taxon>Spermatophyta</taxon>
        <taxon>Magnoliopsida</taxon>
        <taxon>eudicotyledons</taxon>
        <taxon>Gunneridae</taxon>
        <taxon>Pentapetalae</taxon>
        <taxon>asterids</taxon>
        <taxon>campanulids</taxon>
        <taxon>Asterales</taxon>
        <taxon>Asteraceae</taxon>
        <taxon>Asteroideae</taxon>
        <taxon>Anthemideae</taxon>
        <taxon>Anthemidinae</taxon>
        <taxon>Tanacetum</taxon>
    </lineage>
</organism>
<comment type="caution">
    <text evidence="2">The sequence shown here is derived from an EMBL/GenBank/DDBJ whole genome shotgun (WGS) entry which is preliminary data.</text>
</comment>
<name>A0ABQ5AX68_9ASTR</name>
<dbReference type="Proteomes" id="UP001151760">
    <property type="component" value="Unassembled WGS sequence"/>
</dbReference>
<feature type="compositionally biased region" description="Low complexity" evidence="1">
    <location>
        <begin position="61"/>
        <end position="71"/>
    </location>
</feature>
<evidence type="ECO:0000256" key="1">
    <source>
        <dbReference type="SAM" id="MobiDB-lite"/>
    </source>
</evidence>
<reference evidence="2" key="1">
    <citation type="journal article" date="2022" name="Int. J. Mol. Sci.">
        <title>Draft Genome of Tanacetum Coccineum: Genomic Comparison of Closely Related Tanacetum-Family Plants.</title>
        <authorList>
            <person name="Yamashiro T."/>
            <person name="Shiraishi A."/>
            <person name="Nakayama K."/>
            <person name="Satake H."/>
        </authorList>
    </citation>
    <scope>NUCLEOTIDE SEQUENCE</scope>
</reference>